<accession>A0ABT9ACE6</accession>
<organism evidence="2 3">
    <name type="scientific">Hymenobacter mellowenesis</name>
    <dbReference type="NCBI Taxonomy" id="3063995"/>
    <lineage>
        <taxon>Bacteria</taxon>
        <taxon>Pseudomonadati</taxon>
        <taxon>Bacteroidota</taxon>
        <taxon>Cytophagia</taxon>
        <taxon>Cytophagales</taxon>
        <taxon>Hymenobacteraceae</taxon>
        <taxon>Hymenobacter</taxon>
    </lineage>
</organism>
<evidence type="ECO:0000313" key="3">
    <source>
        <dbReference type="Proteomes" id="UP001167796"/>
    </source>
</evidence>
<evidence type="ECO:0000259" key="1">
    <source>
        <dbReference type="Pfam" id="PF01471"/>
    </source>
</evidence>
<dbReference type="Gene3D" id="1.10.101.10">
    <property type="entry name" value="PGBD-like superfamily/PGBD"/>
    <property type="match status" value="1"/>
</dbReference>
<name>A0ABT9ACE6_9BACT</name>
<dbReference type="InterPro" id="IPR036365">
    <property type="entry name" value="PGBD-like_sf"/>
</dbReference>
<reference evidence="2" key="1">
    <citation type="submission" date="2023-07" db="EMBL/GenBank/DDBJ databases">
        <authorList>
            <person name="Kim M.K."/>
        </authorList>
    </citation>
    <scope>NUCLEOTIDE SEQUENCE</scope>
    <source>
        <strain evidence="2">M29</strain>
    </source>
</reference>
<comment type="caution">
    <text evidence="2">The sequence shown here is derived from an EMBL/GenBank/DDBJ whole genome shotgun (WGS) entry which is preliminary data.</text>
</comment>
<gene>
    <name evidence="2" type="ORF">Q5H92_14230</name>
</gene>
<dbReference type="InterPro" id="IPR002477">
    <property type="entry name" value="Peptidoglycan-bd-like"/>
</dbReference>
<dbReference type="EMBL" id="JAUQSX010000007">
    <property type="protein sequence ID" value="MDO7847523.1"/>
    <property type="molecule type" value="Genomic_DNA"/>
</dbReference>
<evidence type="ECO:0000313" key="2">
    <source>
        <dbReference type="EMBL" id="MDO7847523.1"/>
    </source>
</evidence>
<dbReference type="Proteomes" id="UP001167796">
    <property type="component" value="Unassembled WGS sequence"/>
</dbReference>
<dbReference type="SUPFAM" id="SSF47090">
    <property type="entry name" value="PGBD-like"/>
    <property type="match status" value="1"/>
</dbReference>
<dbReference type="Gene3D" id="1.10.530.10">
    <property type="match status" value="1"/>
</dbReference>
<dbReference type="InterPro" id="IPR036366">
    <property type="entry name" value="PGBDSf"/>
</dbReference>
<dbReference type="RefSeq" id="WP_305012200.1">
    <property type="nucleotide sequence ID" value="NZ_JAUQSX010000007.1"/>
</dbReference>
<proteinExistence type="predicted"/>
<keyword evidence="3" id="KW-1185">Reference proteome</keyword>
<sequence length="865" mass="94444">MNSTLTLSPRSRTAAPAAVAIIYPKVGTVLRVPLPSPPAGRFPDHQQHPERQFITWFNRMSGARPGFAMQIRRIQLITAAPLCQSCYQVLTRFLSCYHLADSLQLHSLASAPPVRTAAAGASCSCGCGYCGHQDGRGPLDDPNSNALNALLLDDFISDSELEEEGWWRRLKQAGQAAALTGALVLGPQGAFKPVYDAAKAVASVYERRNKMQRTVEAATPPSLRPPGQQELGYAQELGYEFADVLPACASPGSARPTLRLGARGEYVRYLQCRLNYHRVSLLQPLLLDGVWGPKTQAAVRSFQQGRGLVVDAVVGPLTWGQLDAGRPVVPTVPPKKVPGGNPPLGGTDVNTVRFRNAADINAFFLAKTGQDFVDWFRSKVGGRGAWAGRNLGAAGVKTSFQQLWDNIPAIFDSFDINFAQFAALQSIATNETGNMRPISENVGPMGLAYPFNVVKLKNGRTKGSYNRKPNFTAYDLFSNRDYVRAHSQKALANRLTGTQDKRWEANVYPTDFPADPAMNVTGFIGEADFYKFRGRGFIQTTWRSNYLNLVRYVQAYEGADPVIRRFRQAWQGLTPDVAATVSSNLDWDALFQQSQEFALKALKIYFDRARGQRRATSIDSVQVGNWPSVRAVAIDVAGGHDPIYHDLFERRVRQIFDTLGATPTPVGPGPGALAGGVGPLPGPATSATETARREAIVANALGMMAEPTIEAKVRGADGLRKGWQKLKVMFETAAPVYFQPGWEENNLKRSTAVSNTAGIPHWCGIFALWAHRAAGLNVGTWIISKGIGSNPAFRSIPAAQVKKGDVGYYNLDPATKQPFRHHFLVREVYPDGTMDTIEGNSGATSTVRSRSRVPMRGVDLFFTAF</sequence>
<protein>
    <submittedName>
        <fullName evidence="2">Peptidoglycan-binding domain-containing protein</fullName>
    </submittedName>
</protein>
<dbReference type="Pfam" id="PF01471">
    <property type="entry name" value="PG_binding_1"/>
    <property type="match status" value="1"/>
</dbReference>
<feature type="domain" description="Peptidoglycan binding-like" evidence="1">
    <location>
        <begin position="263"/>
        <end position="322"/>
    </location>
</feature>